<dbReference type="PANTHER" id="PTHR15838:SF3">
    <property type="entry name" value="PROTEIN PIGMENT DEFECTIVE 338, CHLOROPLASTIC"/>
    <property type="match status" value="1"/>
</dbReference>
<dbReference type="SMART" id="SM00316">
    <property type="entry name" value="S1"/>
    <property type="match status" value="1"/>
</dbReference>
<name>A0A7I4BCJ1_PHYPA</name>
<dbReference type="Gramene" id="Pp3c18_13010V3.6">
    <property type="protein sequence ID" value="Pp3c18_13010V3.6"/>
    <property type="gene ID" value="Pp3c18_13010"/>
</dbReference>
<accession>A0A7I4BCJ1</accession>
<feature type="compositionally biased region" description="Polar residues" evidence="1">
    <location>
        <begin position="442"/>
        <end position="451"/>
    </location>
</feature>
<evidence type="ECO:0000259" key="2">
    <source>
        <dbReference type="PROSITE" id="PS50126"/>
    </source>
</evidence>
<dbReference type="SUPFAM" id="SSF50249">
    <property type="entry name" value="Nucleic acid-binding proteins"/>
    <property type="match status" value="1"/>
</dbReference>
<proteinExistence type="predicted"/>
<dbReference type="EnsemblPlants" id="Pp3c18_13010V3.6">
    <property type="protein sequence ID" value="Pp3c18_13010V3.6"/>
    <property type="gene ID" value="Pp3c18_13010"/>
</dbReference>
<feature type="region of interest" description="Disordered" evidence="1">
    <location>
        <begin position="427"/>
        <end position="451"/>
    </location>
</feature>
<evidence type="ECO:0000256" key="1">
    <source>
        <dbReference type="SAM" id="MobiDB-lite"/>
    </source>
</evidence>
<dbReference type="PROSITE" id="PS50126">
    <property type="entry name" value="S1"/>
    <property type="match status" value="1"/>
</dbReference>
<dbReference type="Proteomes" id="UP000006727">
    <property type="component" value="Chromosome 18"/>
</dbReference>
<sequence>MSGRVCIQQRQGLVFCPRGGITPSRALQAPGALLFHQPSKRFSRRGLTVSRPKFRLHKARTSKWFAEYTDSRDSSQDVRSGGVDLDLVHGDGAASNSAYPKSREIRDGEHTSVNRIFVDSSASRLNGHANGHVLEESYSFGEHHFSKIIEGDVITKSDSRGKRKMQKQNLSEEVDETLSRASDSQVSLTDVEYYVPICGHRVTGVVVSGNYAKLDMDIGAAKLGQMHVQEILPLDKFQIDQTSWILADDAGEGGGAGLPPNGHTHVLYDEEVFTYEAPESPLLVDIGTVLDMEVVGITTSGRALLSARKAAQRIEWNRIMQIKRRLQVGSLHDGIVAQLYPYGALVKVNETGTIWGMIHISNISNARIDKISNVFEIGEQIKMIVVNCPIPDKFSFSTALLESEPGLMLRDKQRVFREAEERAITLQNEHPKWKQPPDDIAENSSTGTTSKPIANLKWLEFVKEETPLSQL</sequence>
<reference evidence="3 4" key="1">
    <citation type="journal article" date="2008" name="Science">
        <title>The Physcomitrella genome reveals evolutionary insights into the conquest of land by plants.</title>
        <authorList>
            <person name="Rensing S."/>
            <person name="Lang D."/>
            <person name="Zimmer A."/>
            <person name="Terry A."/>
            <person name="Salamov A."/>
            <person name="Shapiro H."/>
            <person name="Nishiyama T."/>
            <person name="Perroud P.-F."/>
            <person name="Lindquist E."/>
            <person name="Kamisugi Y."/>
            <person name="Tanahashi T."/>
            <person name="Sakakibara K."/>
            <person name="Fujita T."/>
            <person name="Oishi K."/>
            <person name="Shin-I T."/>
            <person name="Kuroki Y."/>
            <person name="Toyoda A."/>
            <person name="Suzuki Y."/>
            <person name="Hashimoto A."/>
            <person name="Yamaguchi K."/>
            <person name="Sugano A."/>
            <person name="Kohara Y."/>
            <person name="Fujiyama A."/>
            <person name="Anterola A."/>
            <person name="Aoki S."/>
            <person name="Ashton N."/>
            <person name="Barbazuk W.B."/>
            <person name="Barker E."/>
            <person name="Bennetzen J."/>
            <person name="Bezanilla M."/>
            <person name="Blankenship R."/>
            <person name="Cho S.H."/>
            <person name="Dutcher S."/>
            <person name="Estelle M."/>
            <person name="Fawcett J.A."/>
            <person name="Gundlach H."/>
            <person name="Hanada K."/>
            <person name="Heyl A."/>
            <person name="Hicks K.A."/>
            <person name="Hugh J."/>
            <person name="Lohr M."/>
            <person name="Mayer K."/>
            <person name="Melkozernov A."/>
            <person name="Murata T."/>
            <person name="Nelson D."/>
            <person name="Pils B."/>
            <person name="Prigge M."/>
            <person name="Reiss B."/>
            <person name="Renner T."/>
            <person name="Rombauts S."/>
            <person name="Rushton P."/>
            <person name="Sanderfoot A."/>
            <person name="Schween G."/>
            <person name="Shiu S.-H."/>
            <person name="Stueber K."/>
            <person name="Theodoulou F.L."/>
            <person name="Tu H."/>
            <person name="Van de Peer Y."/>
            <person name="Verrier P.J."/>
            <person name="Waters E."/>
            <person name="Wood A."/>
            <person name="Yang L."/>
            <person name="Cove D."/>
            <person name="Cuming A."/>
            <person name="Hasebe M."/>
            <person name="Lucas S."/>
            <person name="Mishler D.B."/>
            <person name="Reski R."/>
            <person name="Grigoriev I."/>
            <person name="Quatrano R.S."/>
            <person name="Boore J.L."/>
        </authorList>
    </citation>
    <scope>NUCLEOTIDE SEQUENCE [LARGE SCALE GENOMIC DNA]</scope>
    <source>
        <strain evidence="3 4">cv. Gransden 2004</strain>
    </source>
</reference>
<dbReference type="PANTHER" id="PTHR15838">
    <property type="entry name" value="NUCLEOLAR PROTEIN OF 40 KDA"/>
    <property type="match status" value="1"/>
</dbReference>
<keyword evidence="4" id="KW-1185">Reference proteome</keyword>
<dbReference type="EnsemblPlants" id="Pp3c18_13010V3.7">
    <property type="protein sequence ID" value="Pp3c18_13010V3.7"/>
    <property type="gene ID" value="Pp3c18_13010"/>
</dbReference>
<evidence type="ECO:0000313" key="4">
    <source>
        <dbReference type="Proteomes" id="UP000006727"/>
    </source>
</evidence>
<dbReference type="InterPro" id="IPR012340">
    <property type="entry name" value="NA-bd_OB-fold"/>
</dbReference>
<gene>
    <name evidence="3" type="primary">LOC112295184</name>
</gene>
<dbReference type="AlphaFoldDB" id="A0A7I4BCJ1"/>
<organism evidence="3 4">
    <name type="scientific">Physcomitrium patens</name>
    <name type="common">Spreading-leaved earth moss</name>
    <name type="synonym">Physcomitrella patens</name>
    <dbReference type="NCBI Taxonomy" id="3218"/>
    <lineage>
        <taxon>Eukaryota</taxon>
        <taxon>Viridiplantae</taxon>
        <taxon>Streptophyta</taxon>
        <taxon>Embryophyta</taxon>
        <taxon>Bryophyta</taxon>
        <taxon>Bryophytina</taxon>
        <taxon>Bryopsida</taxon>
        <taxon>Funariidae</taxon>
        <taxon>Funariales</taxon>
        <taxon>Funariaceae</taxon>
        <taxon>Physcomitrium</taxon>
    </lineage>
</organism>
<protein>
    <recommendedName>
        <fullName evidence="2">S1 motif domain-containing protein</fullName>
    </recommendedName>
</protein>
<evidence type="ECO:0000313" key="3">
    <source>
        <dbReference type="EnsemblPlants" id="Pp3c18_13010V3.6"/>
    </source>
</evidence>
<dbReference type="GO" id="GO:0003676">
    <property type="term" value="F:nucleic acid binding"/>
    <property type="evidence" value="ECO:0007669"/>
    <property type="project" value="InterPro"/>
</dbReference>
<dbReference type="Pfam" id="PF00575">
    <property type="entry name" value="S1"/>
    <property type="match status" value="1"/>
</dbReference>
<feature type="domain" description="S1 motif" evidence="2">
    <location>
        <begin position="329"/>
        <end position="399"/>
    </location>
</feature>
<dbReference type="Gene3D" id="2.40.50.140">
    <property type="entry name" value="Nucleic acid-binding proteins"/>
    <property type="match status" value="1"/>
</dbReference>
<dbReference type="InterPro" id="IPR003029">
    <property type="entry name" value="S1_domain"/>
</dbReference>
<dbReference type="EMBL" id="ABEU02000018">
    <property type="status" value="NOT_ANNOTATED_CDS"/>
    <property type="molecule type" value="Genomic_DNA"/>
</dbReference>
<reference evidence="3 4" key="2">
    <citation type="journal article" date="2018" name="Plant J.">
        <title>The Physcomitrella patens chromosome-scale assembly reveals moss genome structure and evolution.</title>
        <authorList>
            <person name="Lang D."/>
            <person name="Ullrich K.K."/>
            <person name="Murat F."/>
            <person name="Fuchs J."/>
            <person name="Jenkins J."/>
            <person name="Haas F.B."/>
            <person name="Piednoel M."/>
            <person name="Gundlach H."/>
            <person name="Van Bel M."/>
            <person name="Meyberg R."/>
            <person name="Vives C."/>
            <person name="Morata J."/>
            <person name="Symeonidi A."/>
            <person name="Hiss M."/>
            <person name="Muchero W."/>
            <person name="Kamisugi Y."/>
            <person name="Saleh O."/>
            <person name="Blanc G."/>
            <person name="Decker E.L."/>
            <person name="van Gessel N."/>
            <person name="Grimwood J."/>
            <person name="Hayes R.D."/>
            <person name="Graham S.W."/>
            <person name="Gunter L.E."/>
            <person name="McDaniel S.F."/>
            <person name="Hoernstein S.N.W."/>
            <person name="Larsson A."/>
            <person name="Li F.W."/>
            <person name="Perroud P.F."/>
            <person name="Phillips J."/>
            <person name="Ranjan P."/>
            <person name="Rokshar D.S."/>
            <person name="Rothfels C.J."/>
            <person name="Schneider L."/>
            <person name="Shu S."/>
            <person name="Stevenson D.W."/>
            <person name="Thummler F."/>
            <person name="Tillich M."/>
            <person name="Villarreal Aguilar J.C."/>
            <person name="Widiez T."/>
            <person name="Wong G.K."/>
            <person name="Wymore A."/>
            <person name="Zhang Y."/>
            <person name="Zimmer A.D."/>
            <person name="Quatrano R.S."/>
            <person name="Mayer K.F.X."/>
            <person name="Goodstein D."/>
            <person name="Casacuberta J.M."/>
            <person name="Vandepoele K."/>
            <person name="Reski R."/>
            <person name="Cuming A.C."/>
            <person name="Tuskan G.A."/>
            <person name="Maumus F."/>
            <person name="Salse J."/>
            <person name="Schmutz J."/>
            <person name="Rensing S.A."/>
        </authorList>
    </citation>
    <scope>NUCLEOTIDE SEQUENCE [LARGE SCALE GENOMIC DNA]</scope>
    <source>
        <strain evidence="3 4">cv. Gransden 2004</strain>
    </source>
</reference>
<dbReference type="Gramene" id="Pp3c18_13010V3.7">
    <property type="protein sequence ID" value="Pp3c18_13010V3.7"/>
    <property type="gene ID" value="Pp3c18_13010"/>
</dbReference>
<reference evidence="3" key="3">
    <citation type="submission" date="2020-12" db="UniProtKB">
        <authorList>
            <consortium name="EnsemblPlants"/>
        </authorList>
    </citation>
    <scope>IDENTIFICATION</scope>
</reference>
<feature type="compositionally biased region" description="Basic and acidic residues" evidence="1">
    <location>
        <begin position="427"/>
        <end position="437"/>
    </location>
</feature>